<evidence type="ECO:0000313" key="2">
    <source>
        <dbReference type="EMBL" id="KZS06363.1"/>
    </source>
</evidence>
<gene>
    <name evidence="2" type="ORF">APZ42_030214</name>
</gene>
<feature type="compositionally biased region" description="Acidic residues" evidence="1">
    <location>
        <begin position="312"/>
        <end position="326"/>
    </location>
</feature>
<keyword evidence="3" id="KW-1185">Reference proteome</keyword>
<comment type="caution">
    <text evidence="2">The sequence shown here is derived from an EMBL/GenBank/DDBJ whole genome shotgun (WGS) entry which is preliminary data.</text>
</comment>
<evidence type="ECO:0000256" key="1">
    <source>
        <dbReference type="SAM" id="MobiDB-lite"/>
    </source>
</evidence>
<dbReference type="Proteomes" id="UP000076858">
    <property type="component" value="Unassembled WGS sequence"/>
</dbReference>
<dbReference type="AlphaFoldDB" id="A0A164NYX2"/>
<organism evidence="2 3">
    <name type="scientific">Daphnia magna</name>
    <dbReference type="NCBI Taxonomy" id="35525"/>
    <lineage>
        <taxon>Eukaryota</taxon>
        <taxon>Metazoa</taxon>
        <taxon>Ecdysozoa</taxon>
        <taxon>Arthropoda</taxon>
        <taxon>Crustacea</taxon>
        <taxon>Branchiopoda</taxon>
        <taxon>Diplostraca</taxon>
        <taxon>Cladocera</taxon>
        <taxon>Anomopoda</taxon>
        <taxon>Daphniidae</taxon>
        <taxon>Daphnia</taxon>
    </lineage>
</organism>
<accession>A0A164NYX2</accession>
<feature type="region of interest" description="Disordered" evidence="1">
    <location>
        <begin position="309"/>
        <end position="337"/>
    </location>
</feature>
<evidence type="ECO:0000313" key="3">
    <source>
        <dbReference type="Proteomes" id="UP000076858"/>
    </source>
</evidence>
<name>A0A164NYX2_9CRUS</name>
<feature type="non-terminal residue" evidence="2">
    <location>
        <position position="569"/>
    </location>
</feature>
<dbReference type="EMBL" id="LRGB01002775">
    <property type="protein sequence ID" value="KZS06363.1"/>
    <property type="molecule type" value="Genomic_DNA"/>
</dbReference>
<sequence>MFGLPSIFFTYAPDDVNGTLNIRLSLPQKDNNKFPADITGLSEAIQNNAAVFQEIPITPHHLRFLLAKGPLAAAEIFRLLTETVFTTLLGTPTEHSSKKTVPLPSRSSGVFGVPIASFGCVEEQARADTYLPEILLTKFNQLRHEQKELLNQVLVNRNGLIVEYNETMSAMLDCNTNVSILGSEEQAKRTLLYLLKYVTKPPTEITHSISLIHHARRTIENYPSVAEDSGTDKRTVMHLLNRVNNQISSTIEVSSSFASLAILGGPAEFTSCSFFKVYVHEAFKFAEEHPDYAASIISIDNAQEFENLPGDEKEEEEPSDDEELASSDETTNSANGEMNDLDVVFDEESEPQVFTPSEENSDRNEDHSTAVIYTGKTGKISVPQHIHYSHRGPELHDYNLYEFASIVDVVPKKKSVAVPIITFSPEDSVEDNQFYQEFNSQSRSVGRPSYCYFNFDTTHPIYATHQIRLRSKMKVPIPKYIPKPPPLKPAKLTEAWKKQARYDNGNGTLPGSLTWYEFCKFIKELENGIDGNGSSIIDVVQLRWILNMSHGFRTSSTERAAVQKFVRRS</sequence>
<reference evidence="2 3" key="1">
    <citation type="submission" date="2016-03" db="EMBL/GenBank/DDBJ databases">
        <title>EvidentialGene: Evidence-directed Construction of Genes on Genomes.</title>
        <authorList>
            <person name="Gilbert D.G."/>
            <person name="Choi J.-H."/>
            <person name="Mockaitis K."/>
            <person name="Colbourne J."/>
            <person name="Pfrender M."/>
        </authorList>
    </citation>
    <scope>NUCLEOTIDE SEQUENCE [LARGE SCALE GENOMIC DNA]</scope>
    <source>
        <strain evidence="2 3">Xinb3</strain>
        <tissue evidence="2">Complete organism</tissue>
    </source>
</reference>
<dbReference type="STRING" id="35525.A0A164NYX2"/>
<proteinExistence type="predicted"/>
<protein>
    <submittedName>
        <fullName evidence="2">Uncharacterized protein</fullName>
    </submittedName>
</protein>
<dbReference type="OrthoDB" id="10039216at2759"/>